<dbReference type="InterPro" id="IPR004358">
    <property type="entry name" value="Sig_transdc_His_kin-like_C"/>
</dbReference>
<dbReference type="GO" id="GO:0004673">
    <property type="term" value="F:protein histidine kinase activity"/>
    <property type="evidence" value="ECO:0007669"/>
    <property type="project" value="UniProtKB-EC"/>
</dbReference>
<dbReference type="PRINTS" id="PR00344">
    <property type="entry name" value="BCTRLSENSOR"/>
</dbReference>
<feature type="domain" description="Histidine kinase" evidence="15">
    <location>
        <begin position="621"/>
        <end position="833"/>
    </location>
</feature>
<evidence type="ECO:0000256" key="10">
    <source>
        <dbReference type="ARBA" id="ARBA00022840"/>
    </source>
</evidence>
<dbReference type="PANTHER" id="PTHR45569:SF1">
    <property type="entry name" value="SENSOR PROTEIN KDPD"/>
    <property type="match status" value="1"/>
</dbReference>
<dbReference type="InterPro" id="IPR038318">
    <property type="entry name" value="KdpD_sf"/>
</dbReference>
<keyword evidence="8" id="KW-0547">Nucleotide-binding</keyword>
<dbReference type="Gene3D" id="1.10.287.130">
    <property type="match status" value="1"/>
</dbReference>
<organism evidence="16 17">
    <name type="scientific">Microlunatus panaciterrae</name>
    <dbReference type="NCBI Taxonomy" id="400768"/>
    <lineage>
        <taxon>Bacteria</taxon>
        <taxon>Bacillati</taxon>
        <taxon>Actinomycetota</taxon>
        <taxon>Actinomycetes</taxon>
        <taxon>Propionibacteriales</taxon>
        <taxon>Propionibacteriaceae</taxon>
        <taxon>Microlunatus</taxon>
    </lineage>
</organism>
<evidence type="ECO:0000313" key="16">
    <source>
        <dbReference type="EMBL" id="MBM7798568.1"/>
    </source>
</evidence>
<dbReference type="Gene3D" id="3.40.50.620">
    <property type="entry name" value="HUPs"/>
    <property type="match status" value="1"/>
</dbReference>
<dbReference type="Pfam" id="PF00512">
    <property type="entry name" value="HisKA"/>
    <property type="match status" value="1"/>
</dbReference>
<comment type="catalytic activity">
    <reaction evidence="1">
        <text>ATP + protein L-histidine = ADP + protein N-phospho-L-histidine.</text>
        <dbReference type="EC" id="2.7.13.3"/>
    </reaction>
</comment>
<dbReference type="InterPro" id="IPR036890">
    <property type="entry name" value="HATPase_C_sf"/>
</dbReference>
<reference evidence="16 17" key="1">
    <citation type="submission" date="2021-01" db="EMBL/GenBank/DDBJ databases">
        <title>Sequencing the genomes of 1000 actinobacteria strains.</title>
        <authorList>
            <person name="Klenk H.-P."/>
        </authorList>
    </citation>
    <scope>NUCLEOTIDE SEQUENCE [LARGE SCALE GENOMIC DNA]</scope>
    <source>
        <strain evidence="16 17">DSM 18662</strain>
    </source>
</reference>
<keyword evidence="5" id="KW-0597">Phosphoprotein</keyword>
<sequence>MQRGSLRIYLGAAPGVGKTFDMLSEGHRRASRGTDVVIGYVEAHGRKLTEALIAGLEVVPRRRLAYRGSTFEEMDLDAVIRRAPDVALVDELAHTNVPGVQHEKRWQDVEKLLAAGIDVISTVNIQHLESLNDVVNEITGVKQRETIPDEVVRRADQIELVDMSPQALRRRLAHGNVYAAEKIDPALGNYFRVGNLTALRELALLWLADRVDDALQSYRNEHGIAQPWAARERVVVALTGGPEGETLLRRGARIAGRGAGGELLAVHVGREDGLVDGNPGTLEAQRLLTERLGGSFHRIVGDDIAASIIDFAVGSNASLIVVGVSRKPRWQALFSESVGDGVVRGAGAVESLDVHVVAHEQAGRGLLPRRIELLSRRRRLVGWLTSVLGPTLLTAFLITFGHGLGLPTDLMLFLALTVAVALLGGLGPALTAAVLGSVLANFFLTPPLHTLTIADPEHALALLTSVLTGVAVASVVDRAARRADQARRASNDAEILSVLAGSVVRGEDSVAAILEQLRATFRMDSATLLERDAEDAAWRIVHCAGEPPCGRPEDADNEVTISPFLVLGLRGHALEGGSRRVLEAFAAQASAVLERERLRVRAEEARTLKEGDDIKTALLAAVSHDLRTPLANIKASITSLRQEDVQWSPADEKALLGTIGEATDRLERLVDNLLDLSRLQTGNTHPVIRAISLDEIILPALENVPADTVRLDFDEALPMIATDAGLVERALANIIENAVKHGAPSQAPVMISAAVVGETIEIRVVDRGPGIAASLREQMFEPFQRLGDGSAGAGLGLGLAVAKGFIDAVDGSVMAEDTPGGGLTVSVVLPLSSGVVRPGQGQRRQS</sequence>
<dbReference type="SUPFAM" id="SSF52402">
    <property type="entry name" value="Adenine nucleotide alpha hydrolases-like"/>
    <property type="match status" value="1"/>
</dbReference>
<evidence type="ECO:0000313" key="17">
    <source>
        <dbReference type="Proteomes" id="UP000704762"/>
    </source>
</evidence>
<comment type="caution">
    <text evidence="16">The sequence shown here is derived from an EMBL/GenBank/DDBJ whole genome shotgun (WGS) entry which is preliminary data.</text>
</comment>
<dbReference type="InterPro" id="IPR005467">
    <property type="entry name" value="His_kinase_dom"/>
</dbReference>
<dbReference type="Proteomes" id="UP000704762">
    <property type="component" value="Unassembled WGS sequence"/>
</dbReference>
<dbReference type="SMART" id="SM00388">
    <property type="entry name" value="HisKA"/>
    <property type="match status" value="1"/>
</dbReference>
<comment type="subcellular location">
    <subcellularLocation>
        <location evidence="3">Cell membrane</location>
    </subcellularLocation>
    <subcellularLocation>
        <location evidence="2">Membrane</location>
        <topology evidence="2">Multi-pass membrane protein</topology>
    </subcellularLocation>
</comment>
<keyword evidence="12" id="KW-0902">Two-component regulatory system</keyword>
<dbReference type="CDD" id="cd00082">
    <property type="entry name" value="HisKA"/>
    <property type="match status" value="1"/>
</dbReference>
<dbReference type="PANTHER" id="PTHR45569">
    <property type="entry name" value="SENSOR PROTEIN KDPD"/>
    <property type="match status" value="1"/>
</dbReference>
<keyword evidence="11 14" id="KW-1133">Transmembrane helix</keyword>
<dbReference type="Pfam" id="PF00582">
    <property type="entry name" value="Usp"/>
    <property type="match status" value="1"/>
</dbReference>
<evidence type="ECO:0000256" key="1">
    <source>
        <dbReference type="ARBA" id="ARBA00000085"/>
    </source>
</evidence>
<evidence type="ECO:0000256" key="12">
    <source>
        <dbReference type="ARBA" id="ARBA00023012"/>
    </source>
</evidence>
<dbReference type="InterPro" id="IPR036097">
    <property type="entry name" value="HisK_dim/P_sf"/>
</dbReference>
<keyword evidence="10" id="KW-0067">ATP-binding</keyword>
<dbReference type="InterPro" id="IPR052023">
    <property type="entry name" value="Histidine_kinase_KdpD"/>
</dbReference>
<dbReference type="InterPro" id="IPR025201">
    <property type="entry name" value="KdpD_TM"/>
</dbReference>
<dbReference type="PROSITE" id="PS50109">
    <property type="entry name" value="HIS_KIN"/>
    <property type="match status" value="1"/>
</dbReference>
<evidence type="ECO:0000256" key="3">
    <source>
        <dbReference type="ARBA" id="ARBA00004236"/>
    </source>
</evidence>
<dbReference type="Pfam" id="PF02518">
    <property type="entry name" value="HATPase_c"/>
    <property type="match status" value="1"/>
</dbReference>
<keyword evidence="13 14" id="KW-0472">Membrane</keyword>
<evidence type="ECO:0000256" key="5">
    <source>
        <dbReference type="ARBA" id="ARBA00022553"/>
    </source>
</evidence>
<dbReference type="InterPro" id="IPR003661">
    <property type="entry name" value="HisK_dim/P_dom"/>
</dbReference>
<evidence type="ECO:0000256" key="9">
    <source>
        <dbReference type="ARBA" id="ARBA00022777"/>
    </source>
</evidence>
<evidence type="ECO:0000256" key="8">
    <source>
        <dbReference type="ARBA" id="ARBA00022741"/>
    </source>
</evidence>
<dbReference type="InterPro" id="IPR014729">
    <property type="entry name" value="Rossmann-like_a/b/a_fold"/>
</dbReference>
<dbReference type="Pfam" id="PF13493">
    <property type="entry name" value="DUF4118"/>
    <property type="match status" value="1"/>
</dbReference>
<evidence type="ECO:0000256" key="11">
    <source>
        <dbReference type="ARBA" id="ARBA00022989"/>
    </source>
</evidence>
<accession>A0ABS2RHU1</accession>
<dbReference type="InterPro" id="IPR027417">
    <property type="entry name" value="P-loop_NTPase"/>
</dbReference>
<dbReference type="InterPro" id="IPR003594">
    <property type="entry name" value="HATPase_dom"/>
</dbReference>
<feature type="transmembrane region" description="Helical" evidence="14">
    <location>
        <begin position="380"/>
        <end position="400"/>
    </location>
</feature>
<dbReference type="Pfam" id="PF02702">
    <property type="entry name" value="KdpD"/>
    <property type="match status" value="1"/>
</dbReference>
<evidence type="ECO:0000256" key="13">
    <source>
        <dbReference type="ARBA" id="ARBA00023136"/>
    </source>
</evidence>
<keyword evidence="7 14" id="KW-0812">Transmembrane</keyword>
<dbReference type="EC" id="2.7.13.3" evidence="4"/>
<dbReference type="CDD" id="cd00075">
    <property type="entry name" value="HATPase"/>
    <property type="match status" value="1"/>
</dbReference>
<dbReference type="EMBL" id="JAFBCF010000001">
    <property type="protein sequence ID" value="MBM7798568.1"/>
    <property type="molecule type" value="Genomic_DNA"/>
</dbReference>
<dbReference type="SUPFAM" id="SSF55874">
    <property type="entry name" value="ATPase domain of HSP90 chaperone/DNA topoisomerase II/histidine kinase"/>
    <property type="match status" value="1"/>
</dbReference>
<dbReference type="SUPFAM" id="SSF47384">
    <property type="entry name" value="Homodimeric domain of signal transducing histidine kinase"/>
    <property type="match status" value="1"/>
</dbReference>
<evidence type="ECO:0000256" key="4">
    <source>
        <dbReference type="ARBA" id="ARBA00012438"/>
    </source>
</evidence>
<dbReference type="Gene3D" id="3.30.565.10">
    <property type="entry name" value="Histidine kinase-like ATPase, C-terminal domain"/>
    <property type="match status" value="1"/>
</dbReference>
<dbReference type="InterPro" id="IPR006016">
    <property type="entry name" value="UspA"/>
</dbReference>
<evidence type="ECO:0000256" key="2">
    <source>
        <dbReference type="ARBA" id="ARBA00004141"/>
    </source>
</evidence>
<name>A0ABS2RHU1_9ACTN</name>
<evidence type="ECO:0000259" key="15">
    <source>
        <dbReference type="PROSITE" id="PS50109"/>
    </source>
</evidence>
<dbReference type="Gene3D" id="1.20.120.620">
    <property type="entry name" value="Backbone structure of the membrane domain of e. Coli histidine kinase receptor kdpd"/>
    <property type="match status" value="1"/>
</dbReference>
<keyword evidence="17" id="KW-1185">Reference proteome</keyword>
<keyword evidence="6 16" id="KW-0808">Transferase</keyword>
<dbReference type="InterPro" id="IPR003852">
    <property type="entry name" value="Sig_transdc_His_kinase_KdpD_N"/>
</dbReference>
<protein>
    <recommendedName>
        <fullName evidence="4">histidine kinase</fullName>
        <ecNumber evidence="4">2.7.13.3</ecNumber>
    </recommendedName>
</protein>
<proteinExistence type="predicted"/>
<evidence type="ECO:0000256" key="14">
    <source>
        <dbReference type="SAM" id="Phobius"/>
    </source>
</evidence>
<dbReference type="Gene3D" id="3.40.50.300">
    <property type="entry name" value="P-loop containing nucleotide triphosphate hydrolases"/>
    <property type="match status" value="1"/>
</dbReference>
<evidence type="ECO:0000256" key="6">
    <source>
        <dbReference type="ARBA" id="ARBA00022679"/>
    </source>
</evidence>
<feature type="transmembrane region" description="Helical" evidence="14">
    <location>
        <begin position="412"/>
        <end position="439"/>
    </location>
</feature>
<dbReference type="SMART" id="SM00387">
    <property type="entry name" value="HATPase_c"/>
    <property type="match status" value="1"/>
</dbReference>
<gene>
    <name evidence="16" type="ORF">JOE57_001489</name>
</gene>
<evidence type="ECO:0000256" key="7">
    <source>
        <dbReference type="ARBA" id="ARBA00022692"/>
    </source>
</evidence>
<keyword evidence="9 16" id="KW-0418">Kinase</keyword>
<dbReference type="RefSeq" id="WP_204917092.1">
    <property type="nucleotide sequence ID" value="NZ_BAAAQP010000002.1"/>
</dbReference>